<feature type="compositionally biased region" description="Acidic residues" evidence="7">
    <location>
        <begin position="600"/>
        <end position="617"/>
    </location>
</feature>
<feature type="compositionally biased region" description="Basic residues" evidence="7">
    <location>
        <begin position="864"/>
        <end position="881"/>
    </location>
</feature>
<evidence type="ECO:0000259" key="8">
    <source>
        <dbReference type="Pfam" id="PF05285"/>
    </source>
</evidence>
<dbReference type="Pfam" id="PF05285">
    <property type="entry name" value="SDA1_dom"/>
    <property type="match status" value="1"/>
</dbReference>
<keyword evidence="2 6" id="KW-0813">Transport</keyword>
<evidence type="ECO:0000313" key="12">
    <source>
        <dbReference type="Proteomes" id="UP000765509"/>
    </source>
</evidence>
<evidence type="ECO:0000256" key="5">
    <source>
        <dbReference type="ARBA" id="ARBA00023242"/>
    </source>
</evidence>
<comment type="subcellular location">
    <subcellularLocation>
        <location evidence="6">Nucleus</location>
        <location evidence="6">Nucleolus</location>
    </subcellularLocation>
</comment>
<evidence type="ECO:0000259" key="9">
    <source>
        <dbReference type="Pfam" id="PF08158"/>
    </source>
</evidence>
<dbReference type="InterPro" id="IPR016024">
    <property type="entry name" value="ARM-type_fold"/>
</dbReference>
<protein>
    <recommendedName>
        <fullName evidence="6">Protein SDA1</fullName>
    </recommendedName>
</protein>
<dbReference type="GO" id="GO:0000055">
    <property type="term" value="P:ribosomal large subunit export from nucleus"/>
    <property type="evidence" value="ECO:0007669"/>
    <property type="project" value="UniProtKB-UniRule"/>
</dbReference>
<evidence type="ECO:0000256" key="7">
    <source>
        <dbReference type="SAM" id="MobiDB-lite"/>
    </source>
</evidence>
<feature type="compositionally biased region" description="Low complexity" evidence="7">
    <location>
        <begin position="739"/>
        <end position="754"/>
    </location>
</feature>
<evidence type="ECO:0000313" key="11">
    <source>
        <dbReference type="EMBL" id="MBW0478154.1"/>
    </source>
</evidence>
<keyword evidence="12" id="KW-1185">Reference proteome</keyword>
<keyword evidence="4 6" id="KW-0653">Protein transport</keyword>
<dbReference type="AlphaFoldDB" id="A0A9Q3C467"/>
<keyword evidence="5 6" id="KW-0539">Nucleus</keyword>
<sequence>MESSSRKPDRGLLLISNLPALQNLIKRDPAGYASEFAIQWDHYQSLRSVIQLGLGVIGGGDLAGARCTTETSGGANSRGRRETEDRFREIVGFLAQTSPCYINQKNPIRPIKNLASELSNLLLEKHDMLHPETRKSLVQALVGMRRKDTSNCLITNLQLLRLLFALLPMSTSPTLRASILKTILTDIKLANKKTKNHQLNRAIQGMLFNLVENGIQSGHGESGSAIEGTGMKRKTQKSQKATIQNSAREAMWAVKLASELWRKSIWDDSKTIQILVNACFHSNTKVQSAAIHFFLADSDPALLSLDDLNSDAEPEDINIRQVKHVQTINKKRKSTERKTEKKIKAAARLQRAKQAGVTQPKPNFAALQLIQDPQNFGERLYDTLLRNDKFYTLEHKIIILRLFSRISSIHKLQVLPFYSYILKYIAHHQLEVTTILAALAESVHELTPPDVLSPCLRKLANEFVHPGVALTVIAAGLNAITEISRRQPLAMESDLLLDLIEYRKSKDKAVIAASRGLLSLFREINPTLLRNRDRGKKAAMEEQKARRQGVASVDLITGSNNKVTRYGEVRGEVSTIAGLTLLEQAMSQTSHPQEASQAASEDDLEGWEVDSNDDSSSSDDSGGGWIDVSSDEAGALELSDSSDEENNGQQEKETRRSRMEKKRKINTGGWKAGEITRDSVKCEIEENRIAIDQVQPILDPNPPLSLSLAETKILTPADFAKLNELKIKAIEEAAKKTGSKNSNSTSQKLLKKLQQQAQYEPQTITAIDPTDSCVPRFVSTADIIGKQAKAKQDYEERMASIQAGREGRQKFGSAKVRGRQGLKDGVTGSTTNEAKARRKAFAMTQHSNRVRGKKSASLYDRQKTLRAHIDRKKRGGRRGNG</sequence>
<comment type="function">
    <text evidence="6">Required for 60S pre-ribosomal subunits export to the cytoplasm.</text>
</comment>
<comment type="caution">
    <text evidence="11">The sequence shown here is derived from an EMBL/GenBank/DDBJ whole genome shotgun (WGS) entry which is preliminary data.</text>
</comment>
<dbReference type="GO" id="GO:0042273">
    <property type="term" value="P:ribosomal large subunit biogenesis"/>
    <property type="evidence" value="ECO:0007669"/>
    <property type="project" value="UniProtKB-UniRule"/>
</dbReference>
<keyword evidence="3 6" id="KW-0690">Ribosome biogenesis</keyword>
<name>A0A9Q3C467_9BASI</name>
<feature type="region of interest" description="Disordered" evidence="7">
    <location>
        <begin position="802"/>
        <end position="881"/>
    </location>
</feature>
<comment type="similarity">
    <text evidence="1 6">Belongs to the SDA1 family.</text>
</comment>
<dbReference type="GO" id="GO:0005730">
    <property type="term" value="C:nucleolus"/>
    <property type="evidence" value="ECO:0007669"/>
    <property type="project" value="UniProtKB-SubCell"/>
</dbReference>
<feature type="region of interest" description="Disordered" evidence="7">
    <location>
        <begin position="586"/>
        <end position="670"/>
    </location>
</feature>
<dbReference type="PANTHER" id="PTHR12730">
    <property type="entry name" value="HSDA/SDA1-RELATED"/>
    <property type="match status" value="1"/>
</dbReference>
<gene>
    <name evidence="11" type="ORF">O181_017869</name>
</gene>
<feature type="region of interest" description="Disordered" evidence="7">
    <location>
        <begin position="734"/>
        <end position="754"/>
    </location>
</feature>
<dbReference type="InterPro" id="IPR048292">
    <property type="entry name" value="SDA1_C"/>
</dbReference>
<dbReference type="InterPro" id="IPR027312">
    <property type="entry name" value="Sda1"/>
</dbReference>
<dbReference type="EMBL" id="AVOT02005079">
    <property type="protein sequence ID" value="MBW0478154.1"/>
    <property type="molecule type" value="Genomic_DNA"/>
</dbReference>
<feature type="domain" description="SDA1 N-terminal" evidence="9">
    <location>
        <begin position="93"/>
        <end position="213"/>
    </location>
</feature>
<dbReference type="SUPFAM" id="SSF48371">
    <property type="entry name" value="ARM repeat"/>
    <property type="match status" value="1"/>
</dbReference>
<dbReference type="Proteomes" id="UP000765509">
    <property type="component" value="Unassembled WGS sequence"/>
</dbReference>
<feature type="domain" description="SDA1 middle" evidence="8">
    <location>
        <begin position="625"/>
        <end position="804"/>
    </location>
</feature>
<dbReference type="PANTHER" id="PTHR12730:SF0">
    <property type="entry name" value="PROTEIN SDA1 HOMOLOG"/>
    <property type="match status" value="1"/>
</dbReference>
<feature type="compositionally biased region" description="Polar residues" evidence="7">
    <location>
        <begin position="586"/>
        <end position="599"/>
    </location>
</feature>
<dbReference type="Pfam" id="PF21638">
    <property type="entry name" value="SDA1_C"/>
    <property type="match status" value="1"/>
</dbReference>
<organism evidence="11 12">
    <name type="scientific">Austropuccinia psidii MF-1</name>
    <dbReference type="NCBI Taxonomy" id="1389203"/>
    <lineage>
        <taxon>Eukaryota</taxon>
        <taxon>Fungi</taxon>
        <taxon>Dikarya</taxon>
        <taxon>Basidiomycota</taxon>
        <taxon>Pucciniomycotina</taxon>
        <taxon>Pucciniomycetes</taxon>
        <taxon>Pucciniales</taxon>
        <taxon>Sphaerophragmiaceae</taxon>
        <taxon>Austropuccinia</taxon>
    </lineage>
</organism>
<evidence type="ECO:0000256" key="3">
    <source>
        <dbReference type="ARBA" id="ARBA00022517"/>
    </source>
</evidence>
<dbReference type="Pfam" id="PF08158">
    <property type="entry name" value="SDA1_HEAT"/>
    <property type="match status" value="2"/>
</dbReference>
<proteinExistence type="inferred from homology"/>
<evidence type="ECO:0000259" key="10">
    <source>
        <dbReference type="Pfam" id="PF21638"/>
    </source>
</evidence>
<evidence type="ECO:0000256" key="4">
    <source>
        <dbReference type="ARBA" id="ARBA00022927"/>
    </source>
</evidence>
<dbReference type="InterPro" id="IPR012977">
    <property type="entry name" value="SDA1_N"/>
</dbReference>
<dbReference type="GO" id="GO:0015031">
    <property type="term" value="P:protein transport"/>
    <property type="evidence" value="ECO:0007669"/>
    <property type="project" value="UniProtKB-KW"/>
</dbReference>
<evidence type="ECO:0000256" key="1">
    <source>
        <dbReference type="ARBA" id="ARBA00005783"/>
    </source>
</evidence>
<reference evidence="11" key="1">
    <citation type="submission" date="2021-03" db="EMBL/GenBank/DDBJ databases">
        <title>Draft genome sequence of rust myrtle Austropuccinia psidii MF-1, a brazilian biotype.</title>
        <authorList>
            <person name="Quecine M.C."/>
            <person name="Pachon D.M.R."/>
            <person name="Bonatelli M.L."/>
            <person name="Correr F.H."/>
            <person name="Franceschini L.M."/>
            <person name="Leite T.F."/>
            <person name="Margarido G.R.A."/>
            <person name="Almeida C.A."/>
            <person name="Ferrarezi J.A."/>
            <person name="Labate C.A."/>
        </authorList>
    </citation>
    <scope>NUCLEOTIDE SEQUENCE</scope>
    <source>
        <strain evidence="11">MF-1</strain>
    </source>
</reference>
<evidence type="ECO:0000256" key="2">
    <source>
        <dbReference type="ARBA" id="ARBA00022448"/>
    </source>
</evidence>
<dbReference type="OrthoDB" id="2196187at2759"/>
<accession>A0A9Q3C467</accession>
<dbReference type="InterPro" id="IPR007949">
    <property type="entry name" value="SDA1_MD"/>
</dbReference>
<feature type="domain" description="SDA1 N-terminal" evidence="9">
    <location>
        <begin position="232"/>
        <end position="506"/>
    </location>
</feature>
<evidence type="ECO:0000256" key="6">
    <source>
        <dbReference type="RuleBase" id="RU365057"/>
    </source>
</evidence>
<feature type="domain" description="SDA1 C-terminal" evidence="10">
    <location>
        <begin position="828"/>
        <end position="875"/>
    </location>
</feature>